<organism evidence="1 2">
    <name type="scientific">Paenibacillus ottowii</name>
    <dbReference type="NCBI Taxonomy" id="2315729"/>
    <lineage>
        <taxon>Bacteria</taxon>
        <taxon>Bacillati</taxon>
        <taxon>Bacillota</taxon>
        <taxon>Bacilli</taxon>
        <taxon>Bacillales</taxon>
        <taxon>Paenibacillaceae</taxon>
        <taxon>Paenibacillus</taxon>
    </lineage>
</organism>
<accession>A0ABY3B2Y0</accession>
<evidence type="ECO:0008006" key="3">
    <source>
        <dbReference type="Google" id="ProtNLM"/>
    </source>
</evidence>
<dbReference type="Proteomes" id="UP000319219">
    <property type="component" value="Unassembled WGS sequence"/>
</dbReference>
<evidence type="ECO:0000313" key="1">
    <source>
        <dbReference type="EMBL" id="TQR98112.1"/>
    </source>
</evidence>
<dbReference type="CDD" id="cd00085">
    <property type="entry name" value="HNHc"/>
    <property type="match status" value="1"/>
</dbReference>
<protein>
    <recommendedName>
        <fullName evidence="3">HNH endonuclease</fullName>
    </recommendedName>
</protein>
<gene>
    <name evidence="1" type="ORF">FKV70_13110</name>
</gene>
<dbReference type="EMBL" id="VIJZ01000005">
    <property type="protein sequence ID" value="TQR98112.1"/>
    <property type="molecule type" value="Genomic_DNA"/>
</dbReference>
<sequence length="273" mass="31531">MRVSPNPKLKEILIQKNVGVCCVCKKRGLGVHFHHVDGDNSNTVEENLAVLCVKDHDLHHRPQAYNEPNHLELTEVEIREYKRSWEAFVKEASQKNPKVFAVLNTYGDYDRIHSLRLIFQWDDEKIEFERVFHLLGGPMDLLLDKVLEEIVWVGKEIQLLLVDSPLEIEYCPCCNSSYSNTINSNVTKKLSSTSWKQDSICTIYINPMQPSLAITIFLKDDMIYSGSLHRCKNNTLHYICDNFEDSLSIFKKNKRKNTGNKISKQDFNGLGAW</sequence>
<dbReference type="RefSeq" id="WP_142613111.1">
    <property type="nucleotide sequence ID" value="NZ_VIJZ01000005.1"/>
</dbReference>
<name>A0ABY3B2Y0_9BACL</name>
<keyword evidence="2" id="KW-1185">Reference proteome</keyword>
<proteinExistence type="predicted"/>
<comment type="caution">
    <text evidence="1">The sequence shown here is derived from an EMBL/GenBank/DDBJ whole genome shotgun (WGS) entry which is preliminary data.</text>
</comment>
<reference evidence="1 2" key="1">
    <citation type="submission" date="2019-07" db="EMBL/GenBank/DDBJ databases">
        <title>Paenibacillus ottowii sp. nov. isolated from a fermentation system processing bovine manure.</title>
        <authorList>
            <person name="Velazquez L.F."/>
            <person name="Rajbanshi S."/>
            <person name="Guan S."/>
            <person name="Hinchee M."/>
            <person name="Welsh A."/>
        </authorList>
    </citation>
    <scope>NUCLEOTIDE SEQUENCE [LARGE SCALE GENOMIC DNA]</scope>
    <source>
        <strain evidence="1 2">MS2379</strain>
    </source>
</reference>
<evidence type="ECO:0000313" key="2">
    <source>
        <dbReference type="Proteomes" id="UP000319219"/>
    </source>
</evidence>
<dbReference type="InterPro" id="IPR003615">
    <property type="entry name" value="HNH_nuc"/>
</dbReference>